<dbReference type="InterPro" id="IPR007492">
    <property type="entry name" value="LytTR_DNA-bd_dom"/>
</dbReference>
<dbReference type="Gene3D" id="2.40.50.1020">
    <property type="entry name" value="LytTr DNA-binding domain"/>
    <property type="match status" value="1"/>
</dbReference>
<dbReference type="AlphaFoldDB" id="A0A9D1HUK8"/>
<dbReference type="EMBL" id="DVML01000022">
    <property type="protein sequence ID" value="HIU22679.1"/>
    <property type="molecule type" value="Genomic_DNA"/>
</dbReference>
<reference evidence="2" key="1">
    <citation type="submission" date="2020-10" db="EMBL/GenBank/DDBJ databases">
        <authorList>
            <person name="Gilroy R."/>
        </authorList>
    </citation>
    <scope>NUCLEOTIDE SEQUENCE</scope>
    <source>
        <strain evidence="2">CHK197-8231</strain>
    </source>
</reference>
<feature type="domain" description="HTH LytTR-type" evidence="1">
    <location>
        <begin position="141"/>
        <end position="231"/>
    </location>
</feature>
<gene>
    <name evidence="2" type="ORF">IAD49_03760</name>
</gene>
<sequence>MENISSSVVELVVVEDELYFLNKECDLIDKYMMHNDIDYKIYKFTSVNSKIYDLIKNNKRKIFLLDIHVGYDSGIDLARDIRDYDYNSIIIFLTGHEEYKSTIIGDDIMCLTYIDKFDRLKENLYRSLSKALNIIQENSVLQFKSKGITYTLQLDEILYIEKEKNQKYCSVHIAHGKAPIYQSIKDINKQLNSNFEPYGRSLIINRKYIKMKSKGKIVLNNGKELDIPVSL</sequence>
<evidence type="ECO:0000259" key="1">
    <source>
        <dbReference type="PROSITE" id="PS50930"/>
    </source>
</evidence>
<name>A0A9D1HUK8_9BACT</name>
<dbReference type="SMART" id="SM00850">
    <property type="entry name" value="LytTR"/>
    <property type="match status" value="1"/>
</dbReference>
<dbReference type="Pfam" id="PF04397">
    <property type="entry name" value="LytTR"/>
    <property type="match status" value="1"/>
</dbReference>
<evidence type="ECO:0000313" key="2">
    <source>
        <dbReference type="EMBL" id="HIU22679.1"/>
    </source>
</evidence>
<comment type="caution">
    <text evidence="2">The sequence shown here is derived from an EMBL/GenBank/DDBJ whole genome shotgun (WGS) entry which is preliminary data.</text>
</comment>
<dbReference type="Gene3D" id="3.40.50.2300">
    <property type="match status" value="1"/>
</dbReference>
<dbReference type="Proteomes" id="UP000824087">
    <property type="component" value="Unassembled WGS sequence"/>
</dbReference>
<evidence type="ECO:0000313" key="3">
    <source>
        <dbReference type="Proteomes" id="UP000824087"/>
    </source>
</evidence>
<dbReference type="InterPro" id="IPR011006">
    <property type="entry name" value="CheY-like_superfamily"/>
</dbReference>
<dbReference type="PANTHER" id="PTHR37299">
    <property type="entry name" value="TRANSCRIPTIONAL REGULATOR-RELATED"/>
    <property type="match status" value="1"/>
</dbReference>
<dbReference type="GO" id="GO:0003677">
    <property type="term" value="F:DNA binding"/>
    <property type="evidence" value="ECO:0007669"/>
    <property type="project" value="UniProtKB-KW"/>
</dbReference>
<organism evidence="2 3">
    <name type="scientific">Candidatus Fimihabitans intestinipullorum</name>
    <dbReference type="NCBI Taxonomy" id="2840820"/>
    <lineage>
        <taxon>Bacteria</taxon>
        <taxon>Bacillati</taxon>
        <taxon>Mycoplasmatota</taxon>
        <taxon>Mycoplasmatota incertae sedis</taxon>
        <taxon>Candidatus Fimihabitans</taxon>
    </lineage>
</organism>
<reference evidence="2" key="2">
    <citation type="journal article" date="2021" name="PeerJ">
        <title>Extensive microbial diversity within the chicken gut microbiome revealed by metagenomics and culture.</title>
        <authorList>
            <person name="Gilroy R."/>
            <person name="Ravi A."/>
            <person name="Getino M."/>
            <person name="Pursley I."/>
            <person name="Horton D.L."/>
            <person name="Alikhan N.F."/>
            <person name="Baker D."/>
            <person name="Gharbi K."/>
            <person name="Hall N."/>
            <person name="Watson M."/>
            <person name="Adriaenssens E.M."/>
            <person name="Foster-Nyarko E."/>
            <person name="Jarju S."/>
            <person name="Secka A."/>
            <person name="Antonio M."/>
            <person name="Oren A."/>
            <person name="Chaudhuri R.R."/>
            <person name="La Ragione R."/>
            <person name="Hildebrand F."/>
            <person name="Pallen M.J."/>
        </authorList>
    </citation>
    <scope>NUCLEOTIDE SEQUENCE</scope>
    <source>
        <strain evidence="2">CHK197-8231</strain>
    </source>
</reference>
<dbReference type="GO" id="GO:0000156">
    <property type="term" value="F:phosphorelay response regulator activity"/>
    <property type="evidence" value="ECO:0007669"/>
    <property type="project" value="InterPro"/>
</dbReference>
<proteinExistence type="predicted"/>
<protein>
    <submittedName>
        <fullName evidence="2">LytTR family transcriptional regulator DNA-binding domain-containing protein</fullName>
    </submittedName>
</protein>
<keyword evidence="2" id="KW-0238">DNA-binding</keyword>
<accession>A0A9D1HUK8</accession>
<dbReference type="InterPro" id="IPR046947">
    <property type="entry name" value="LytR-like"/>
</dbReference>
<dbReference type="PROSITE" id="PS50930">
    <property type="entry name" value="HTH_LYTTR"/>
    <property type="match status" value="1"/>
</dbReference>
<dbReference type="PANTHER" id="PTHR37299:SF1">
    <property type="entry name" value="STAGE 0 SPORULATION PROTEIN A HOMOLOG"/>
    <property type="match status" value="1"/>
</dbReference>
<dbReference type="SUPFAM" id="SSF52172">
    <property type="entry name" value="CheY-like"/>
    <property type="match status" value="1"/>
</dbReference>